<feature type="compositionally biased region" description="Polar residues" evidence="11">
    <location>
        <begin position="282"/>
        <end position="291"/>
    </location>
</feature>
<dbReference type="InterPro" id="IPR050998">
    <property type="entry name" value="FOXP"/>
</dbReference>
<feature type="compositionally biased region" description="Basic and acidic residues" evidence="11">
    <location>
        <begin position="14"/>
        <end position="23"/>
    </location>
</feature>
<feature type="compositionally biased region" description="Basic and acidic residues" evidence="11">
    <location>
        <begin position="1037"/>
        <end position="1113"/>
    </location>
</feature>
<gene>
    <name evidence="14" type="primary">LOC106073860</name>
</gene>
<feature type="region of interest" description="Disordered" evidence="11">
    <location>
        <begin position="500"/>
        <end position="528"/>
    </location>
</feature>
<dbReference type="PANTHER" id="PTHR45796:SF4">
    <property type="entry name" value="FORKHEAD BOX P, ISOFORM C"/>
    <property type="match status" value="1"/>
</dbReference>
<evidence type="ECO:0000256" key="1">
    <source>
        <dbReference type="ARBA" id="ARBA00004123"/>
    </source>
</evidence>
<keyword evidence="7 10" id="KW-0238">DNA-binding</keyword>
<dbReference type="Pfam" id="PF16159">
    <property type="entry name" value="FOXP-CC"/>
    <property type="match status" value="1"/>
</dbReference>
<feature type="region of interest" description="Disordered" evidence="11">
    <location>
        <begin position="978"/>
        <end position="1257"/>
    </location>
</feature>
<feature type="compositionally biased region" description="Low complexity" evidence="11">
    <location>
        <begin position="501"/>
        <end position="521"/>
    </location>
</feature>
<evidence type="ECO:0000256" key="11">
    <source>
        <dbReference type="SAM" id="MobiDB-lite"/>
    </source>
</evidence>
<dbReference type="RefSeq" id="XP_055882746.1">
    <property type="nucleotide sequence ID" value="XM_056026771.1"/>
</dbReference>
<feature type="region of interest" description="Disordered" evidence="11">
    <location>
        <begin position="1"/>
        <end position="23"/>
    </location>
</feature>
<evidence type="ECO:0000256" key="5">
    <source>
        <dbReference type="ARBA" id="ARBA00022833"/>
    </source>
</evidence>
<accession>A0A9W3A655</accession>
<keyword evidence="6" id="KW-0805">Transcription regulation</keyword>
<evidence type="ECO:0000256" key="10">
    <source>
        <dbReference type="PROSITE-ProRule" id="PRU00089"/>
    </source>
</evidence>
<keyword evidence="13" id="KW-1185">Reference proteome</keyword>
<feature type="compositionally biased region" description="Polar residues" evidence="11">
    <location>
        <begin position="750"/>
        <end position="759"/>
    </location>
</feature>
<feature type="region of interest" description="Disordered" evidence="11">
    <location>
        <begin position="279"/>
        <end position="305"/>
    </location>
</feature>
<evidence type="ECO:0000256" key="8">
    <source>
        <dbReference type="ARBA" id="ARBA00023163"/>
    </source>
</evidence>
<feature type="compositionally biased region" description="Gly residues" evidence="11">
    <location>
        <begin position="760"/>
        <end position="776"/>
    </location>
</feature>
<dbReference type="OrthoDB" id="5830876at2759"/>
<feature type="compositionally biased region" description="Low complexity" evidence="11">
    <location>
        <begin position="553"/>
        <end position="562"/>
    </location>
</feature>
<dbReference type="GO" id="GO:0000978">
    <property type="term" value="F:RNA polymerase II cis-regulatory region sequence-specific DNA binding"/>
    <property type="evidence" value="ECO:0007669"/>
    <property type="project" value="TreeGrafter"/>
</dbReference>
<dbReference type="FunFam" id="1.10.10.10:FF:000010">
    <property type="entry name" value="Forkhead box P2 isoform B"/>
    <property type="match status" value="1"/>
</dbReference>
<proteinExistence type="predicted"/>
<feature type="region of interest" description="Disordered" evidence="11">
    <location>
        <begin position="730"/>
        <end position="783"/>
    </location>
</feature>
<dbReference type="PROSITE" id="PS50039">
    <property type="entry name" value="FORK_HEAD_3"/>
    <property type="match status" value="1"/>
</dbReference>
<name>A0A9W3A655_BIOGL</name>
<feature type="compositionally biased region" description="Low complexity" evidence="11">
    <location>
        <begin position="663"/>
        <end position="686"/>
    </location>
</feature>
<dbReference type="GeneID" id="106073860"/>
<dbReference type="PRINTS" id="PR00053">
    <property type="entry name" value="FORKHEAD"/>
</dbReference>
<keyword evidence="3" id="KW-0479">Metal-binding</keyword>
<dbReference type="SMART" id="SM00339">
    <property type="entry name" value="FH"/>
    <property type="match status" value="1"/>
</dbReference>
<feature type="compositionally biased region" description="Polar residues" evidence="11">
    <location>
        <begin position="1167"/>
        <end position="1180"/>
    </location>
</feature>
<evidence type="ECO:0000313" key="13">
    <source>
        <dbReference type="Proteomes" id="UP001165740"/>
    </source>
</evidence>
<evidence type="ECO:0000256" key="9">
    <source>
        <dbReference type="ARBA" id="ARBA00023242"/>
    </source>
</evidence>
<keyword evidence="2" id="KW-0678">Repressor</keyword>
<dbReference type="AlphaFoldDB" id="A0A9W3A655"/>
<keyword evidence="8" id="KW-0804">Transcription</keyword>
<feature type="compositionally biased region" description="Basic and acidic residues" evidence="11">
    <location>
        <begin position="996"/>
        <end position="1009"/>
    </location>
</feature>
<dbReference type="GO" id="GO:0008270">
    <property type="term" value="F:zinc ion binding"/>
    <property type="evidence" value="ECO:0007669"/>
    <property type="project" value="UniProtKB-KW"/>
</dbReference>
<dbReference type="PANTHER" id="PTHR45796">
    <property type="entry name" value="FORKHEAD BOX P, ISOFORM C"/>
    <property type="match status" value="1"/>
</dbReference>
<dbReference type="InterPro" id="IPR036388">
    <property type="entry name" value="WH-like_DNA-bd_sf"/>
</dbReference>
<feature type="region of interest" description="Disordered" evidence="11">
    <location>
        <begin position="651"/>
        <end position="709"/>
    </location>
</feature>
<sequence length="1257" mass="140134">MSQNCMPTALPSHEAGKRKESLLESNKDGELTFVDYGRDSFRAFNALVDTSYHHHPGRQRLSKPGYFRISQEWPCLSQYPTERAHSEGSMFNASALTCSPVKRMSVNFERDVGMFKFDKPPDTHDRWRPSGGFDKTLEKYQFHPGFHKMHQEIFIPKSIFSNITRPPGAFSSQVNRMPHQFRFNFDSPLGMYRGWEGADQNGLAGVHRQRFHSGDIVAKRSEPSSREDAMRVAYRRAFSEQVTPLGQLTDVYTVRHSSQEDGMLEEGLATEDCAILNHNDTDASNGSSKLLNGSPGESDGSLGHQETALPTSFAKSSPALVGAAKRKAKASMESVAAAAAAASLSAAHNQETQQNLLMMAAAQQGLAAQQQSLPHALQQMMQQQTLALQQVQQQKLHEQLLHSLNEQLQMNLMHQAQLLKDPSGKSIKSGNQNLQALLMQHQQIMQQIQLVQRQFALASVLQPFGMHQGMMSPAELQQLWKEVSIQTGIDENIMKTVNGLTTSSSSTTSSHGSNTYTSSTSNGKRSNMSLPYLNGDMDIFSMTGIKSEPLLGSSNSSSTSSSKDAALTNGNINAPNPTHPLYVNKCCKWPNCEAHMEDFSGFIKHLNTEHQLDDRSTAQSRVQMEVVSSLESQLAFQKKVLKAMTDHLHQQTLAPPPQPSQPPLTSLSTPYSSSMSPFTPSMSAPTPLSPKSSHDMKHSSLPSLMPKPSMLNPFTGTPFLPPVSMVPSPVMQMTPPHRPPPLVSTPGGHHSSSLPSTPNVGGGGGSSRSGSDGGGPVRRRVSDKCNLPISAEIHRNRDFYKNTDVRPPFTYASLIRQAIIESPHRQLTLNEIYQWFQNTFAYFRRNEATWKNAVRHNLSLHKCFMRVENVKGAVWTVDEIEFYKRRPQKLGAGPGSLKGQSLSDPSTYNESISASIRAALSDGAMGLLGHGMLPDQDRAQDLSMKGSSHDGLLGRFDDPDLMMRIKQEVQDAYADFEFSSPHPMSRSRHRSSSSPQHEEVDHQDPRGIEVKGGQMIMMPDMIDHYDSREDLEEDDEEVRRMEEEEREMMNSEERRRSSLEYDHDSMEEGDQRQSYVEEKPTNERFETEAERELRAVQEKFEREQAEDMKRERSAVTNGYRSHPDNIYSNKSNFSSVQFSPLNSTENKECQRQLSGDQQFIRPGSGDQHYSSPTDQRNQENCHALGGGKDSSFLSSGKPNKRLDHMEEEELDSEKLSSPNSKPFIVQLPDSGPVFPTPHRPHMMSHTPPLDASLSGAL</sequence>
<feature type="DNA-binding region" description="Fork-head" evidence="10">
    <location>
        <begin position="806"/>
        <end position="879"/>
    </location>
</feature>
<dbReference type="InterPro" id="IPR047412">
    <property type="entry name" value="FH_FOXP1_P2"/>
</dbReference>
<evidence type="ECO:0000256" key="7">
    <source>
        <dbReference type="ARBA" id="ARBA00023125"/>
    </source>
</evidence>
<dbReference type="Gene3D" id="1.20.5.340">
    <property type="match status" value="1"/>
</dbReference>
<dbReference type="Pfam" id="PF00250">
    <property type="entry name" value="Forkhead"/>
    <property type="match status" value="1"/>
</dbReference>
<organism evidence="13 14">
    <name type="scientific">Biomphalaria glabrata</name>
    <name type="common">Bloodfluke planorb</name>
    <name type="synonym">Freshwater snail</name>
    <dbReference type="NCBI Taxonomy" id="6526"/>
    <lineage>
        <taxon>Eukaryota</taxon>
        <taxon>Metazoa</taxon>
        <taxon>Spiralia</taxon>
        <taxon>Lophotrochozoa</taxon>
        <taxon>Mollusca</taxon>
        <taxon>Gastropoda</taxon>
        <taxon>Heterobranchia</taxon>
        <taxon>Euthyneura</taxon>
        <taxon>Panpulmonata</taxon>
        <taxon>Hygrophila</taxon>
        <taxon>Lymnaeoidea</taxon>
        <taxon>Planorbidae</taxon>
        <taxon>Biomphalaria</taxon>
    </lineage>
</organism>
<dbReference type="InterPro" id="IPR030456">
    <property type="entry name" value="TF_fork_head_CS_2"/>
</dbReference>
<keyword evidence="4" id="KW-0863">Zinc-finger</keyword>
<comment type="subcellular location">
    <subcellularLocation>
        <location evidence="1 10">Nucleus</location>
    </subcellularLocation>
</comment>
<feature type="domain" description="Fork-head" evidence="12">
    <location>
        <begin position="806"/>
        <end position="879"/>
    </location>
</feature>
<evidence type="ECO:0000256" key="6">
    <source>
        <dbReference type="ARBA" id="ARBA00023015"/>
    </source>
</evidence>
<evidence type="ECO:0000313" key="14">
    <source>
        <dbReference type="RefSeq" id="XP_055882746.1"/>
    </source>
</evidence>
<dbReference type="Gene3D" id="1.10.10.10">
    <property type="entry name" value="Winged helix-like DNA-binding domain superfamily/Winged helix DNA-binding domain"/>
    <property type="match status" value="1"/>
</dbReference>
<dbReference type="PROSITE" id="PS00658">
    <property type="entry name" value="FORK_HEAD_2"/>
    <property type="match status" value="1"/>
</dbReference>
<keyword evidence="9 10" id="KW-0539">Nucleus</keyword>
<keyword evidence="5" id="KW-0862">Zinc</keyword>
<dbReference type="InterPro" id="IPR032354">
    <property type="entry name" value="FOXP-CC"/>
</dbReference>
<dbReference type="GO" id="GO:0005634">
    <property type="term" value="C:nucleus"/>
    <property type="evidence" value="ECO:0007669"/>
    <property type="project" value="UniProtKB-SubCell"/>
</dbReference>
<evidence type="ECO:0000256" key="3">
    <source>
        <dbReference type="ARBA" id="ARBA00022723"/>
    </source>
</evidence>
<dbReference type="CDD" id="cd20065">
    <property type="entry name" value="FH_FOXP2"/>
    <property type="match status" value="1"/>
</dbReference>
<dbReference type="SUPFAM" id="SSF46785">
    <property type="entry name" value="Winged helix' DNA-binding domain"/>
    <property type="match status" value="1"/>
</dbReference>
<dbReference type="InterPro" id="IPR001766">
    <property type="entry name" value="Fork_head_dom"/>
</dbReference>
<dbReference type="GO" id="GO:0000981">
    <property type="term" value="F:DNA-binding transcription factor activity, RNA polymerase II-specific"/>
    <property type="evidence" value="ECO:0007669"/>
    <property type="project" value="TreeGrafter"/>
</dbReference>
<evidence type="ECO:0000256" key="4">
    <source>
        <dbReference type="ARBA" id="ARBA00022771"/>
    </source>
</evidence>
<feature type="compositionally biased region" description="Low complexity" evidence="11">
    <location>
        <begin position="699"/>
        <end position="709"/>
    </location>
</feature>
<dbReference type="InterPro" id="IPR036390">
    <property type="entry name" value="WH_DNA-bd_sf"/>
</dbReference>
<reference evidence="14" key="1">
    <citation type="submission" date="2025-08" db="UniProtKB">
        <authorList>
            <consortium name="RefSeq"/>
        </authorList>
    </citation>
    <scope>IDENTIFICATION</scope>
</reference>
<feature type="region of interest" description="Disordered" evidence="11">
    <location>
        <begin position="551"/>
        <end position="574"/>
    </location>
</feature>
<dbReference type="Proteomes" id="UP001165740">
    <property type="component" value="Chromosome 4"/>
</dbReference>
<protein>
    <submittedName>
        <fullName evidence="14">Uncharacterized protein LOC106073860 isoform X1</fullName>
    </submittedName>
</protein>
<feature type="compositionally biased region" description="Polar residues" evidence="11">
    <location>
        <begin position="1126"/>
        <end position="1144"/>
    </location>
</feature>
<evidence type="ECO:0000259" key="12">
    <source>
        <dbReference type="PROSITE" id="PS50039"/>
    </source>
</evidence>
<evidence type="ECO:0000256" key="2">
    <source>
        <dbReference type="ARBA" id="ARBA00022491"/>
    </source>
</evidence>